<dbReference type="FunFam" id="3.40.50.300:FF:000001">
    <property type="entry name" value="ATP-dependent zinc metalloprotease FtsH"/>
    <property type="match status" value="1"/>
</dbReference>
<comment type="subcellular location">
    <subcellularLocation>
        <location evidence="15">Cell membrane</location>
        <topology evidence="15">Multi-pass membrane protein</topology>
        <orientation evidence="15">Cytoplasmic side</orientation>
    </subcellularLocation>
    <subcellularLocation>
        <location evidence="1">Membrane</location>
    </subcellularLocation>
</comment>
<dbReference type="PANTHER" id="PTHR23076">
    <property type="entry name" value="METALLOPROTEASE M41 FTSH"/>
    <property type="match status" value="1"/>
</dbReference>
<evidence type="ECO:0000256" key="8">
    <source>
        <dbReference type="ARBA" id="ARBA00022801"/>
    </source>
</evidence>
<keyword evidence="5 15" id="KW-0812">Transmembrane</keyword>
<evidence type="ECO:0000256" key="2">
    <source>
        <dbReference type="ARBA" id="ARBA00010044"/>
    </source>
</evidence>
<evidence type="ECO:0000256" key="16">
    <source>
        <dbReference type="RuleBase" id="RU003651"/>
    </source>
</evidence>
<evidence type="ECO:0000256" key="12">
    <source>
        <dbReference type="ARBA" id="ARBA00023049"/>
    </source>
</evidence>
<keyword evidence="15" id="KW-1003">Cell membrane</keyword>
<dbReference type="PROSITE" id="PS00674">
    <property type="entry name" value="AAA"/>
    <property type="match status" value="1"/>
</dbReference>
<keyword evidence="9 15" id="KW-0862">Zinc</keyword>
<dbReference type="Pfam" id="PF00004">
    <property type="entry name" value="AAA"/>
    <property type="match status" value="1"/>
</dbReference>
<comment type="similarity">
    <text evidence="2 15">In the C-terminal section; belongs to the peptidase M41 family.</text>
</comment>
<dbReference type="InterPro" id="IPR005936">
    <property type="entry name" value="FtsH"/>
</dbReference>
<feature type="transmembrane region" description="Helical" evidence="15">
    <location>
        <begin position="6"/>
        <end position="26"/>
    </location>
</feature>
<keyword evidence="12 15" id="KW-0482">Metalloprotease</keyword>
<dbReference type="InterPro" id="IPR037219">
    <property type="entry name" value="Peptidase_M41-like"/>
</dbReference>
<evidence type="ECO:0000256" key="3">
    <source>
        <dbReference type="ARBA" id="ARBA00010550"/>
    </source>
</evidence>
<evidence type="ECO:0000256" key="6">
    <source>
        <dbReference type="ARBA" id="ARBA00022723"/>
    </source>
</evidence>
<dbReference type="EC" id="3.4.24.-" evidence="15"/>
<evidence type="ECO:0000256" key="13">
    <source>
        <dbReference type="ARBA" id="ARBA00023078"/>
    </source>
</evidence>
<dbReference type="GO" id="GO:0005886">
    <property type="term" value="C:plasma membrane"/>
    <property type="evidence" value="ECO:0007669"/>
    <property type="project" value="UniProtKB-SubCell"/>
</dbReference>
<dbReference type="GO" id="GO:0004222">
    <property type="term" value="F:metalloendopeptidase activity"/>
    <property type="evidence" value="ECO:0007669"/>
    <property type="project" value="InterPro"/>
</dbReference>
<evidence type="ECO:0000256" key="10">
    <source>
        <dbReference type="ARBA" id="ARBA00022840"/>
    </source>
</evidence>
<dbReference type="Gene3D" id="1.20.58.760">
    <property type="entry name" value="Peptidase M41"/>
    <property type="match status" value="1"/>
</dbReference>
<evidence type="ECO:0000256" key="15">
    <source>
        <dbReference type="HAMAP-Rule" id="MF_01458"/>
    </source>
</evidence>
<keyword evidence="4 15" id="KW-0645">Protease</keyword>
<organism evidence="18">
    <name type="scientific">Climaconeis cf. scalaris</name>
    <dbReference type="NCBI Taxonomy" id="2846828"/>
    <lineage>
        <taxon>Eukaryota</taxon>
        <taxon>Sar</taxon>
        <taxon>Stramenopiles</taxon>
        <taxon>Ochrophyta</taxon>
        <taxon>Bacillariophyta</taxon>
        <taxon>Bacillariophyceae</taxon>
        <taxon>Bacillariophycidae</taxon>
        <taxon>Naviculales</taxon>
        <taxon>Berkeleyaceae</taxon>
        <taxon>Climaconeis</taxon>
    </lineage>
</organism>
<keyword evidence="7 15" id="KW-0547">Nucleotide-binding</keyword>
<dbReference type="GO" id="GO:0005524">
    <property type="term" value="F:ATP binding"/>
    <property type="evidence" value="ECO:0007669"/>
    <property type="project" value="UniProtKB-UniRule"/>
</dbReference>
<keyword evidence="18" id="KW-0132">Cell division</keyword>
<dbReference type="CDD" id="cd19501">
    <property type="entry name" value="RecA-like_FtsH"/>
    <property type="match status" value="1"/>
</dbReference>
<comment type="function">
    <text evidence="15">Acts as a processive, ATP-dependent zinc metallopeptidase for both cytoplasmic and membrane proteins. Plays a role in the quality control of integral membrane proteins.</text>
</comment>
<dbReference type="NCBIfam" id="TIGR01241">
    <property type="entry name" value="FtsH_fam"/>
    <property type="match status" value="1"/>
</dbReference>
<comment type="cofactor">
    <cofactor evidence="15">
        <name>Zn(2+)</name>
        <dbReference type="ChEBI" id="CHEBI:29105"/>
    </cofactor>
    <text evidence="15">Binds 1 zinc ion per subunit.</text>
</comment>
<dbReference type="GO" id="GO:0006508">
    <property type="term" value="P:proteolysis"/>
    <property type="evidence" value="ECO:0007669"/>
    <property type="project" value="UniProtKB-KW"/>
</dbReference>
<name>A0A8F8SR24_9STRA</name>
<evidence type="ECO:0000256" key="4">
    <source>
        <dbReference type="ARBA" id="ARBA00022670"/>
    </source>
</evidence>
<evidence type="ECO:0000256" key="11">
    <source>
        <dbReference type="ARBA" id="ARBA00022989"/>
    </source>
</evidence>
<dbReference type="InterPro" id="IPR027417">
    <property type="entry name" value="P-loop_NTPase"/>
</dbReference>
<feature type="binding site" evidence="15">
    <location>
        <position position="439"/>
    </location>
    <ligand>
        <name>Zn(2+)</name>
        <dbReference type="ChEBI" id="CHEBI:29105"/>
        <note>catalytic</note>
    </ligand>
</feature>
<dbReference type="InterPro" id="IPR003593">
    <property type="entry name" value="AAA+_ATPase"/>
</dbReference>
<dbReference type="Pfam" id="PF06480">
    <property type="entry name" value="FtsH_ext"/>
    <property type="match status" value="1"/>
</dbReference>
<keyword evidence="11 15" id="KW-1133">Transmembrane helix</keyword>
<sequence length="631" mass="70203">MNLKPIEKVLIGLFLLTFAIIGYDFYTSTNYQFNNSSNISYSRLLEYIKMGWVNQLDLYMNNRMAIIEASSPDLGDRPQLLKADLPIAASQLIEKLKEYNISFDSHPIPKKSLYIKIAYNLLIPSIFITTLIYFFQSSNNIPGLPNFPNFPGGPGSFLMNLGKSPAKLTESTSDISFNDVKGIEEVKEEVEEIVSFLTEQDKYTLVGAKIPKGVLLVGPPGTGKTLLAKAIANEANVPFYNAGGGEFIELFVGVGASRMRDLFVEANKNAPCIVFIDEIDAIARQRGGGYGSASDEREQTLNQLLSELDGFKENSGVILVGATNRVDILDAALLRPGRFDRIIDVPLPSRLGRNQILNLYAMKLPLDENVSLLDIADKTPGFSGAELANLLNEAAILTARYKNEKITKNEINEAFERVIGGIAGMAMEIGKIKTLIAYHEIGHAIVGSILKNHDNVEKITLIPRGGAKGLTWFKSRGDTRLFTRAQLTSRIITLYGGRAAETIIFGKSEITTGASNDIQRVTEIAYKMVTVYGMSSLGPRAFIKLNKTRQFSYPPRPMMSIKTRIKVGREVHKILKGYEQVANRIIFENRVIMDLLVEKLLDTETFEGEEFYRLLNQYSNLPKKSSKHQKL</sequence>
<dbReference type="FunFam" id="1.10.8.60:FF:000001">
    <property type="entry name" value="ATP-dependent zinc metalloprotease FtsH"/>
    <property type="match status" value="1"/>
</dbReference>
<comment type="similarity">
    <text evidence="15">In the central section; belongs to the AAA ATPase family.</text>
</comment>
<evidence type="ECO:0000256" key="9">
    <source>
        <dbReference type="ARBA" id="ARBA00022833"/>
    </source>
</evidence>
<dbReference type="PANTHER" id="PTHR23076:SF139">
    <property type="entry name" value="ATP-DEPENDENT ZINC METALLOPROTEASE FTSH 2, CHLOROPLASTIC"/>
    <property type="match status" value="1"/>
</dbReference>
<evidence type="ECO:0000256" key="1">
    <source>
        <dbReference type="ARBA" id="ARBA00004370"/>
    </source>
</evidence>
<dbReference type="EMBL" id="MZ365054">
    <property type="protein sequence ID" value="QYB19011.1"/>
    <property type="molecule type" value="Genomic_DNA"/>
</dbReference>
<dbReference type="InterPro" id="IPR003960">
    <property type="entry name" value="ATPase_AAA_CS"/>
</dbReference>
<dbReference type="HAMAP" id="MF_01458">
    <property type="entry name" value="FtsH"/>
    <property type="match status" value="1"/>
</dbReference>
<feature type="active site" evidence="15">
    <location>
        <position position="440"/>
    </location>
</feature>
<dbReference type="AlphaFoldDB" id="A0A8F8SR24"/>
<dbReference type="SUPFAM" id="SSF140990">
    <property type="entry name" value="FtsH protease domain-like"/>
    <property type="match status" value="1"/>
</dbReference>
<comment type="similarity">
    <text evidence="3">In the N-terminal section; belongs to the AAA ATPase family.</text>
</comment>
<dbReference type="InterPro" id="IPR041569">
    <property type="entry name" value="AAA_lid_3"/>
</dbReference>
<dbReference type="Gene3D" id="1.10.8.60">
    <property type="match status" value="1"/>
</dbReference>
<feature type="domain" description="AAA+ ATPase" evidence="17">
    <location>
        <begin position="210"/>
        <end position="349"/>
    </location>
</feature>
<dbReference type="FunFam" id="1.20.58.760:FF:000001">
    <property type="entry name" value="ATP-dependent zinc metalloprotease FtsH"/>
    <property type="match status" value="1"/>
</dbReference>
<dbReference type="GO" id="GO:0008270">
    <property type="term" value="F:zinc ion binding"/>
    <property type="evidence" value="ECO:0007669"/>
    <property type="project" value="UniProtKB-UniRule"/>
</dbReference>
<comment type="similarity">
    <text evidence="16">Belongs to the AAA ATPase family.</text>
</comment>
<feature type="transmembrane region" description="Helical" evidence="15">
    <location>
        <begin position="117"/>
        <end position="135"/>
    </location>
</feature>
<dbReference type="InterPro" id="IPR003959">
    <property type="entry name" value="ATPase_AAA_core"/>
</dbReference>
<dbReference type="SMART" id="SM00382">
    <property type="entry name" value="AAA"/>
    <property type="match status" value="1"/>
</dbReference>
<evidence type="ECO:0000259" key="17">
    <source>
        <dbReference type="SMART" id="SM00382"/>
    </source>
</evidence>
<dbReference type="Pfam" id="PF01434">
    <property type="entry name" value="Peptidase_M41"/>
    <property type="match status" value="1"/>
</dbReference>
<keyword evidence="18" id="KW-0131">Cell cycle</keyword>
<dbReference type="GO" id="GO:0010304">
    <property type="term" value="P:PSII associated light-harvesting complex II catabolic process"/>
    <property type="evidence" value="ECO:0007669"/>
    <property type="project" value="UniProtKB-ARBA"/>
</dbReference>
<proteinExistence type="inferred from homology"/>
<evidence type="ECO:0000256" key="5">
    <source>
        <dbReference type="ARBA" id="ARBA00022692"/>
    </source>
</evidence>
<dbReference type="GO" id="GO:0051301">
    <property type="term" value="P:cell division"/>
    <property type="evidence" value="ECO:0007669"/>
    <property type="project" value="UniProtKB-KW"/>
</dbReference>
<dbReference type="InterPro" id="IPR000642">
    <property type="entry name" value="Peptidase_M41"/>
</dbReference>
<accession>A0A8F8SR24</accession>
<dbReference type="SUPFAM" id="SSF52540">
    <property type="entry name" value="P-loop containing nucleoside triphosphate hydrolases"/>
    <property type="match status" value="1"/>
</dbReference>
<feature type="binding site" evidence="15">
    <location>
        <position position="443"/>
    </location>
    <ligand>
        <name>Zn(2+)</name>
        <dbReference type="ChEBI" id="CHEBI:29105"/>
        <note>catalytic</note>
    </ligand>
</feature>
<dbReference type="GO" id="GO:0004176">
    <property type="term" value="F:ATP-dependent peptidase activity"/>
    <property type="evidence" value="ECO:0007669"/>
    <property type="project" value="InterPro"/>
</dbReference>
<dbReference type="Pfam" id="PF17862">
    <property type="entry name" value="AAA_lid_3"/>
    <property type="match status" value="1"/>
</dbReference>
<keyword evidence="6 15" id="KW-0479">Metal-binding</keyword>
<feature type="binding site" evidence="15">
    <location>
        <begin position="218"/>
        <end position="225"/>
    </location>
    <ligand>
        <name>ATP</name>
        <dbReference type="ChEBI" id="CHEBI:30616"/>
    </ligand>
</feature>
<feature type="binding site" evidence="15">
    <location>
        <position position="517"/>
    </location>
    <ligand>
        <name>Zn(2+)</name>
        <dbReference type="ChEBI" id="CHEBI:29105"/>
        <note>catalytic</note>
    </ligand>
</feature>
<dbReference type="Gene3D" id="3.40.50.300">
    <property type="entry name" value="P-loop containing nucleotide triphosphate hydrolases"/>
    <property type="match status" value="1"/>
</dbReference>
<keyword evidence="13" id="KW-0793">Thylakoid</keyword>
<protein>
    <recommendedName>
        <fullName evidence="15">ATP-dependent zinc metalloprotease FtsH</fullName>
        <ecNumber evidence="15">3.4.24.-</ecNumber>
    </recommendedName>
</protein>
<reference evidence="18" key="1">
    <citation type="journal article" date="2021" name="Int. J. Mol. Sci.">
        <title>Extreme Enlargement of the Inverted Repeat Region in the Plastid Genomes of Diatoms from the Genus Climaconeis.</title>
        <authorList>
            <person name="Gastineau R."/>
            <person name="Davidovich N.A."/>
            <person name="Davidovich O.I."/>
            <person name="Lemieux C."/>
            <person name="Turmel M."/>
            <person name="Wrobel R.J."/>
            <person name="Witkowski A."/>
        </authorList>
    </citation>
    <scope>NUCLEOTIDE SEQUENCE</scope>
    <source>
        <strain evidence="18">SZCZ1888</strain>
    </source>
</reference>
<keyword evidence="10 15" id="KW-0067">ATP-binding</keyword>
<dbReference type="PRINTS" id="PR00830">
    <property type="entry name" value="ENDOLAPTASE"/>
</dbReference>
<evidence type="ECO:0000256" key="14">
    <source>
        <dbReference type="ARBA" id="ARBA00023136"/>
    </source>
</evidence>
<geneLocation type="plastid" evidence="18"/>
<evidence type="ECO:0000313" key="18">
    <source>
        <dbReference type="EMBL" id="QYB19011.1"/>
    </source>
</evidence>
<keyword evidence="18" id="KW-0934">Plastid</keyword>
<dbReference type="GO" id="GO:0016887">
    <property type="term" value="F:ATP hydrolysis activity"/>
    <property type="evidence" value="ECO:0007669"/>
    <property type="project" value="UniProtKB-UniRule"/>
</dbReference>
<evidence type="ECO:0000256" key="7">
    <source>
        <dbReference type="ARBA" id="ARBA00022741"/>
    </source>
</evidence>
<gene>
    <name evidence="15 18" type="primary">ftsH</name>
</gene>
<dbReference type="EMBL" id="MZ365054">
    <property type="protein sequence ID" value="QYB19142.1"/>
    <property type="molecule type" value="Genomic_DNA"/>
</dbReference>
<dbReference type="InterPro" id="IPR011546">
    <property type="entry name" value="Pept_M41_FtsH_extracell"/>
</dbReference>
<dbReference type="GO" id="GO:0009535">
    <property type="term" value="C:chloroplast thylakoid membrane"/>
    <property type="evidence" value="ECO:0007669"/>
    <property type="project" value="TreeGrafter"/>
</dbReference>
<comment type="subunit">
    <text evidence="15">Homohexamer.</text>
</comment>
<keyword evidence="8 15" id="KW-0378">Hydrolase</keyword>
<keyword evidence="14 15" id="KW-0472">Membrane</keyword>